<protein>
    <recommendedName>
        <fullName evidence="5">DUF2796 domain-containing protein</fullName>
    </recommendedName>
</protein>
<dbReference type="RefSeq" id="WP_114334614.1">
    <property type="nucleotide sequence ID" value="NZ_QMDL01000002.1"/>
</dbReference>
<dbReference type="Proteomes" id="UP000265903">
    <property type="component" value="Unassembled WGS sequence"/>
</dbReference>
<feature type="compositionally biased region" description="Basic residues" evidence="1">
    <location>
        <begin position="177"/>
        <end position="186"/>
    </location>
</feature>
<feature type="region of interest" description="Disordered" evidence="1">
    <location>
        <begin position="165"/>
        <end position="186"/>
    </location>
</feature>
<evidence type="ECO:0000313" key="3">
    <source>
        <dbReference type="EMBL" id="RMJ04551.1"/>
    </source>
</evidence>
<reference evidence="3 4" key="1">
    <citation type="submission" date="2018-08" db="EMBL/GenBank/DDBJ databases">
        <title>Whole Genome Sequence of the Moderate Halophilic Marine Bacterium Marinobacter litoralis Sw-45.</title>
        <authorList>
            <person name="Musa H."/>
        </authorList>
    </citation>
    <scope>NUCLEOTIDE SEQUENCE [LARGE SCALE GENOMIC DNA]</scope>
    <source>
        <strain evidence="3 4">Sw-45</strain>
    </source>
</reference>
<name>A0A3M2RGW8_9GAMM</name>
<keyword evidence="4" id="KW-1185">Reference proteome</keyword>
<sequence length="186" mass="20811">MKFQYPITLISILTLGLYSVSTVAQQNLQAHQHGMAELQVAISGEQIDVLLLSPAYNLVGYEHPPRSAEQHQTLESAVAWLKHTALVDTPHQQCTPEQSHVLTSWNDQHADHHGHGHDHDHDSSGHSDIEIIQRLHCPGLSDINELQTELFDRFPGVEKLKAQWVSPQGQNGARLSPGKHRFQLGR</sequence>
<evidence type="ECO:0000256" key="1">
    <source>
        <dbReference type="SAM" id="MobiDB-lite"/>
    </source>
</evidence>
<comment type="caution">
    <text evidence="3">The sequence shown here is derived from an EMBL/GenBank/DDBJ whole genome shotgun (WGS) entry which is preliminary data.</text>
</comment>
<dbReference type="OrthoDB" id="7346546at2"/>
<feature type="chain" id="PRO_5018132434" description="DUF2796 domain-containing protein" evidence="2">
    <location>
        <begin position="25"/>
        <end position="186"/>
    </location>
</feature>
<dbReference type="InterPro" id="IPR021253">
    <property type="entry name" value="ZrgA-like"/>
</dbReference>
<organism evidence="3 4">
    <name type="scientific">Marinobacter litoralis</name>
    <dbReference type="NCBI Taxonomy" id="187981"/>
    <lineage>
        <taxon>Bacteria</taxon>
        <taxon>Pseudomonadati</taxon>
        <taxon>Pseudomonadota</taxon>
        <taxon>Gammaproteobacteria</taxon>
        <taxon>Pseudomonadales</taxon>
        <taxon>Marinobacteraceae</taxon>
        <taxon>Marinobacter</taxon>
    </lineage>
</organism>
<feature type="signal peptide" evidence="2">
    <location>
        <begin position="1"/>
        <end position="24"/>
    </location>
</feature>
<feature type="compositionally biased region" description="Basic and acidic residues" evidence="1">
    <location>
        <begin position="108"/>
        <end position="126"/>
    </location>
</feature>
<evidence type="ECO:0008006" key="5">
    <source>
        <dbReference type="Google" id="ProtNLM"/>
    </source>
</evidence>
<feature type="region of interest" description="Disordered" evidence="1">
    <location>
        <begin position="107"/>
        <end position="126"/>
    </location>
</feature>
<accession>A0A3M2RGW8</accession>
<evidence type="ECO:0000256" key="2">
    <source>
        <dbReference type="SAM" id="SignalP"/>
    </source>
</evidence>
<evidence type="ECO:0000313" key="4">
    <source>
        <dbReference type="Proteomes" id="UP000265903"/>
    </source>
</evidence>
<dbReference type="Pfam" id="PF10986">
    <property type="entry name" value="ZrgA"/>
    <property type="match status" value="1"/>
</dbReference>
<keyword evidence="2" id="KW-0732">Signal</keyword>
<dbReference type="AlphaFoldDB" id="A0A3M2RGW8"/>
<proteinExistence type="predicted"/>
<gene>
    <name evidence="3" type="ORF">DOQ08_01874</name>
</gene>
<dbReference type="EMBL" id="QMDL01000002">
    <property type="protein sequence ID" value="RMJ04551.1"/>
    <property type="molecule type" value="Genomic_DNA"/>
</dbReference>